<dbReference type="Proteomes" id="UP000010164">
    <property type="component" value="Unassembled WGS sequence"/>
</dbReference>
<dbReference type="OrthoDB" id="9808891at2"/>
<evidence type="ECO:0000256" key="6">
    <source>
        <dbReference type="RuleBase" id="RU003915"/>
    </source>
</evidence>
<evidence type="ECO:0000313" key="8">
    <source>
        <dbReference type="EMBL" id="EKF74487.1"/>
    </source>
</evidence>
<evidence type="ECO:0000256" key="4">
    <source>
        <dbReference type="ARBA" id="ARBA00023235"/>
    </source>
</evidence>
<evidence type="ECO:0000259" key="7">
    <source>
        <dbReference type="PROSITE" id="PS50059"/>
    </source>
</evidence>
<dbReference type="EC" id="5.2.1.8" evidence="6"/>
<comment type="catalytic activity">
    <reaction evidence="1 5 6">
        <text>[protein]-peptidylproline (omega=180) = [protein]-peptidylproline (omega=0)</text>
        <dbReference type="Rhea" id="RHEA:16237"/>
        <dbReference type="Rhea" id="RHEA-COMP:10747"/>
        <dbReference type="Rhea" id="RHEA-COMP:10748"/>
        <dbReference type="ChEBI" id="CHEBI:83833"/>
        <dbReference type="ChEBI" id="CHEBI:83834"/>
        <dbReference type="EC" id="5.2.1.8"/>
    </reaction>
</comment>
<dbReference type="GO" id="GO:0003755">
    <property type="term" value="F:peptidyl-prolyl cis-trans isomerase activity"/>
    <property type="evidence" value="ECO:0007669"/>
    <property type="project" value="UniProtKB-UniRule"/>
</dbReference>
<gene>
    <name evidence="8" type="ORF">A11A3_08700</name>
</gene>
<evidence type="ECO:0000256" key="5">
    <source>
        <dbReference type="PROSITE-ProRule" id="PRU00277"/>
    </source>
</evidence>
<comment type="caution">
    <text evidence="8">The sequence shown here is derived from an EMBL/GenBank/DDBJ whole genome shotgun (WGS) entry which is preliminary data.</text>
</comment>
<dbReference type="PROSITE" id="PS50059">
    <property type="entry name" value="FKBP_PPIASE"/>
    <property type="match status" value="1"/>
</dbReference>
<keyword evidence="3 5" id="KW-0697">Rotamase</keyword>
<name>L0WEB5_9GAMM</name>
<dbReference type="AlphaFoldDB" id="L0WEB5"/>
<dbReference type="InterPro" id="IPR046357">
    <property type="entry name" value="PPIase_dom_sf"/>
</dbReference>
<dbReference type="PANTHER" id="PTHR47861">
    <property type="entry name" value="FKBP-TYPE PEPTIDYL-PROLYL CIS-TRANS ISOMERASE SLYD"/>
    <property type="match status" value="1"/>
</dbReference>
<dbReference type="RefSeq" id="WP_008928919.1">
    <property type="nucleotide sequence ID" value="NZ_AMRJ01000011.1"/>
</dbReference>
<feature type="domain" description="PPIase FKBP-type" evidence="7">
    <location>
        <begin position="10"/>
        <end position="102"/>
    </location>
</feature>
<sequence>MSEILRAGPQMQVTLHFAVRLMDGTEMDSTFGGEPASFVWGDESLLPGFESAIRGLKAGDKRSVFIDAKKGFGEYNEQNVQHFTRDTFAQHDELNPGMVLSFADAAGAELPGVIAKVDDEWVTVDFNHPLAGRDLTFEVEIVQVERHAPEQPVTLN</sequence>
<reference evidence="8 9" key="1">
    <citation type="journal article" date="2012" name="J. Bacteriol.">
        <title>Genome Sequence of the Alkane-Degrading Bacterium Alcanivorax hongdengensis Type Strain A-11-3.</title>
        <authorList>
            <person name="Lai Q."/>
            <person name="Shao Z."/>
        </authorList>
    </citation>
    <scope>NUCLEOTIDE SEQUENCE [LARGE SCALE GENOMIC DNA]</scope>
    <source>
        <strain evidence="8 9">A-11-3</strain>
    </source>
</reference>
<dbReference type="PANTHER" id="PTHR47861:SF4">
    <property type="entry name" value="FKBP-TYPE 16 KDA PEPTIDYL-PROLYL CIS-TRANS ISOMERASE"/>
    <property type="match status" value="1"/>
</dbReference>
<evidence type="ECO:0000256" key="1">
    <source>
        <dbReference type="ARBA" id="ARBA00000971"/>
    </source>
</evidence>
<keyword evidence="4 5" id="KW-0413">Isomerase</keyword>
<accession>L0WEB5</accession>
<keyword evidence="9" id="KW-1185">Reference proteome</keyword>
<dbReference type="SUPFAM" id="SSF54534">
    <property type="entry name" value="FKBP-like"/>
    <property type="match status" value="1"/>
</dbReference>
<evidence type="ECO:0000256" key="3">
    <source>
        <dbReference type="ARBA" id="ARBA00023110"/>
    </source>
</evidence>
<comment type="similarity">
    <text evidence="2 6">Belongs to the FKBP-type PPIase family.</text>
</comment>
<dbReference type="EMBL" id="AMRJ01000011">
    <property type="protein sequence ID" value="EKF74487.1"/>
    <property type="molecule type" value="Genomic_DNA"/>
</dbReference>
<dbReference type="Pfam" id="PF00254">
    <property type="entry name" value="FKBP_C"/>
    <property type="match status" value="1"/>
</dbReference>
<organism evidence="8 9">
    <name type="scientific">Alcanivorax hongdengensis A-11-3</name>
    <dbReference type="NCBI Taxonomy" id="1177179"/>
    <lineage>
        <taxon>Bacteria</taxon>
        <taxon>Pseudomonadati</taxon>
        <taxon>Pseudomonadota</taxon>
        <taxon>Gammaproteobacteria</taxon>
        <taxon>Oceanospirillales</taxon>
        <taxon>Alcanivoracaceae</taxon>
        <taxon>Alcanivorax</taxon>
    </lineage>
</organism>
<dbReference type="Gene3D" id="3.10.50.40">
    <property type="match status" value="1"/>
</dbReference>
<dbReference type="InterPro" id="IPR048261">
    <property type="entry name" value="SlpA/SlyD-like_ins_sf"/>
</dbReference>
<dbReference type="PATRIC" id="fig|1177179.3.peg.1739"/>
<dbReference type="eggNOG" id="COG1047">
    <property type="taxonomic scope" value="Bacteria"/>
</dbReference>
<dbReference type="Gene3D" id="2.40.10.330">
    <property type="match status" value="1"/>
</dbReference>
<protein>
    <recommendedName>
        <fullName evidence="6">Peptidyl-prolyl cis-trans isomerase</fullName>
        <ecNumber evidence="6">5.2.1.8</ecNumber>
    </recommendedName>
</protein>
<dbReference type="InterPro" id="IPR001179">
    <property type="entry name" value="PPIase_FKBP_dom"/>
</dbReference>
<evidence type="ECO:0000256" key="2">
    <source>
        <dbReference type="ARBA" id="ARBA00006577"/>
    </source>
</evidence>
<evidence type="ECO:0000313" key="9">
    <source>
        <dbReference type="Proteomes" id="UP000010164"/>
    </source>
</evidence>
<dbReference type="STRING" id="1177179.A11A3_08700"/>
<proteinExistence type="inferred from homology"/>